<evidence type="ECO:0000313" key="2">
    <source>
        <dbReference type="EMBL" id="OEU10599.1"/>
    </source>
</evidence>
<reference evidence="2 3" key="1">
    <citation type="submission" date="2016-09" db="EMBL/GenBank/DDBJ databases">
        <title>Extensive genetic diversity and differential bi-allelic expression allows diatom success in the polar Southern Ocean.</title>
        <authorList>
            <consortium name="DOE Joint Genome Institute"/>
            <person name="Mock T."/>
            <person name="Otillar R.P."/>
            <person name="Strauss J."/>
            <person name="Dupont C."/>
            <person name="Frickenhaus S."/>
            <person name="Maumus F."/>
            <person name="Mcmullan M."/>
            <person name="Sanges R."/>
            <person name="Schmutz J."/>
            <person name="Toseland A."/>
            <person name="Valas R."/>
            <person name="Veluchamy A."/>
            <person name="Ward B.J."/>
            <person name="Allen A."/>
            <person name="Barry K."/>
            <person name="Falciatore A."/>
            <person name="Ferrante M."/>
            <person name="Fortunato A.E."/>
            <person name="Gloeckner G."/>
            <person name="Gruber A."/>
            <person name="Hipkin R."/>
            <person name="Janech M."/>
            <person name="Kroth P."/>
            <person name="Leese F."/>
            <person name="Lindquist E."/>
            <person name="Lyon B.R."/>
            <person name="Martin J."/>
            <person name="Mayer C."/>
            <person name="Parker M."/>
            <person name="Quesneville H."/>
            <person name="Raymond J."/>
            <person name="Uhlig C."/>
            <person name="Valentin K.U."/>
            <person name="Worden A.Z."/>
            <person name="Armbrust E.V."/>
            <person name="Bowler C."/>
            <person name="Green B."/>
            <person name="Moulton V."/>
            <person name="Van Oosterhout C."/>
            <person name="Grigoriev I."/>
        </authorList>
    </citation>
    <scope>NUCLEOTIDE SEQUENCE [LARGE SCALE GENOMIC DNA]</scope>
    <source>
        <strain evidence="2 3">CCMP1102</strain>
    </source>
</reference>
<evidence type="ECO:0000313" key="3">
    <source>
        <dbReference type="Proteomes" id="UP000095751"/>
    </source>
</evidence>
<dbReference type="InterPro" id="IPR000073">
    <property type="entry name" value="AB_hydrolase_1"/>
</dbReference>
<organism evidence="2 3">
    <name type="scientific">Fragilariopsis cylindrus CCMP1102</name>
    <dbReference type="NCBI Taxonomy" id="635003"/>
    <lineage>
        <taxon>Eukaryota</taxon>
        <taxon>Sar</taxon>
        <taxon>Stramenopiles</taxon>
        <taxon>Ochrophyta</taxon>
        <taxon>Bacillariophyta</taxon>
        <taxon>Bacillariophyceae</taxon>
        <taxon>Bacillariophycidae</taxon>
        <taxon>Bacillariales</taxon>
        <taxon>Bacillariaceae</taxon>
        <taxon>Fragilariopsis</taxon>
    </lineage>
</organism>
<keyword evidence="3" id="KW-1185">Reference proteome</keyword>
<feature type="domain" description="AB hydrolase-1" evidence="1">
    <location>
        <begin position="39"/>
        <end position="183"/>
    </location>
</feature>
<dbReference type="KEGG" id="fcy:FRACYDRAFT_247141"/>
<dbReference type="InParanoid" id="A0A1E7EXP6"/>
<name>A0A1E7EXP6_9STRA</name>
<dbReference type="InterPro" id="IPR029058">
    <property type="entry name" value="AB_hydrolase_fold"/>
</dbReference>
<sequence>MKVPLSKRGMIQTALGSIYYLLHDGRSSNIEIDGNNKAPILCFHMSPRSSDEYLEVLPLLANDDGSGAGDTGRIVIAFDTPGYGSSDNPLKSCTIDEISDAFLEAADKLLLECGDYDDCYEQEQDNNDKSSNSSAKSLGIEFVTIGSLMGNFFSVSIASRYPERVKGTILTNIWFNPKASTTKAEAEDDSIVVQEGSVENDTAIKSDPFLLKDDGSHLMELHQKRSSVLDNELNLRVVHTDMSYLINRRKRYPLGISIQDPSTYDFIGACHKIVDDRSSSYNINNKILCIKGEGYAEMFDKFGLDGSERFENACTLLRNDDDDEQKNNNGAVVQVETLTGDKSTLNLINQMSNEFAILCNIFLNEHKL</sequence>
<dbReference type="Gene3D" id="3.40.50.1820">
    <property type="entry name" value="alpha/beta hydrolase"/>
    <property type="match status" value="1"/>
</dbReference>
<dbReference type="Pfam" id="PF00561">
    <property type="entry name" value="Abhydrolase_1"/>
    <property type="match status" value="1"/>
</dbReference>
<accession>A0A1E7EXP6</accession>
<dbReference type="SUPFAM" id="SSF53474">
    <property type="entry name" value="alpha/beta-Hydrolases"/>
    <property type="match status" value="1"/>
</dbReference>
<gene>
    <name evidence="2" type="ORF">FRACYDRAFT_247141</name>
</gene>
<dbReference type="EMBL" id="KV784371">
    <property type="protein sequence ID" value="OEU10599.1"/>
    <property type="molecule type" value="Genomic_DNA"/>
</dbReference>
<protein>
    <recommendedName>
        <fullName evidence="1">AB hydrolase-1 domain-containing protein</fullName>
    </recommendedName>
</protein>
<dbReference type="OrthoDB" id="408373at2759"/>
<proteinExistence type="predicted"/>
<dbReference type="Proteomes" id="UP000095751">
    <property type="component" value="Unassembled WGS sequence"/>
</dbReference>
<evidence type="ECO:0000259" key="1">
    <source>
        <dbReference type="Pfam" id="PF00561"/>
    </source>
</evidence>
<dbReference type="AlphaFoldDB" id="A0A1E7EXP6"/>